<dbReference type="InterPro" id="IPR002938">
    <property type="entry name" value="FAD-bd"/>
</dbReference>
<proteinExistence type="predicted"/>
<dbReference type="RefSeq" id="XP_016260078.1">
    <property type="nucleotide sequence ID" value="XM_016409770.1"/>
</dbReference>
<dbReference type="GO" id="GO:0016491">
    <property type="term" value="F:oxidoreductase activity"/>
    <property type="evidence" value="ECO:0007669"/>
    <property type="project" value="UniProtKB-KW"/>
</dbReference>
<evidence type="ECO:0000313" key="6">
    <source>
        <dbReference type="EMBL" id="KIW39862.1"/>
    </source>
</evidence>
<dbReference type="InterPro" id="IPR054707">
    <property type="entry name" value="DhpH_subs-bd"/>
</dbReference>
<dbReference type="InterPro" id="IPR036188">
    <property type="entry name" value="FAD/NAD-bd_sf"/>
</dbReference>
<dbReference type="GeneID" id="27360509"/>
<evidence type="ECO:0000259" key="4">
    <source>
        <dbReference type="Pfam" id="PF01494"/>
    </source>
</evidence>
<dbReference type="SUPFAM" id="SSF54373">
    <property type="entry name" value="FAD-linked reductases, C-terminal domain"/>
    <property type="match status" value="1"/>
</dbReference>
<gene>
    <name evidence="6" type="ORF">PV06_08435</name>
</gene>
<dbReference type="AlphaFoldDB" id="A0A0D2BQT4"/>
<dbReference type="PANTHER" id="PTHR47469:SF2">
    <property type="entry name" value="OS06G0597600 PROTEIN"/>
    <property type="match status" value="1"/>
</dbReference>
<dbReference type="EMBL" id="KN847339">
    <property type="protein sequence ID" value="KIW39862.1"/>
    <property type="molecule type" value="Genomic_DNA"/>
</dbReference>
<evidence type="ECO:0000256" key="2">
    <source>
        <dbReference type="ARBA" id="ARBA00022827"/>
    </source>
</evidence>
<dbReference type="STRING" id="215243.A0A0D2BQT4"/>
<keyword evidence="3" id="KW-0560">Oxidoreductase</keyword>
<evidence type="ECO:0000256" key="3">
    <source>
        <dbReference type="ARBA" id="ARBA00023002"/>
    </source>
</evidence>
<feature type="domain" description="2,6-dihydroxypyridine 3-monooxygenase substrate binding" evidence="5">
    <location>
        <begin position="188"/>
        <end position="317"/>
    </location>
</feature>
<evidence type="ECO:0000313" key="7">
    <source>
        <dbReference type="Proteomes" id="UP000053342"/>
    </source>
</evidence>
<dbReference type="Gene3D" id="3.30.9.60">
    <property type="match status" value="1"/>
</dbReference>
<dbReference type="Pfam" id="PF22607">
    <property type="entry name" value="FAD_binding-like"/>
    <property type="match status" value="1"/>
</dbReference>
<dbReference type="VEuPathDB" id="FungiDB:PV06_08435"/>
<dbReference type="OrthoDB" id="655030at2759"/>
<organism evidence="6 7">
    <name type="scientific">Exophiala oligosperma</name>
    <dbReference type="NCBI Taxonomy" id="215243"/>
    <lineage>
        <taxon>Eukaryota</taxon>
        <taxon>Fungi</taxon>
        <taxon>Dikarya</taxon>
        <taxon>Ascomycota</taxon>
        <taxon>Pezizomycotina</taxon>
        <taxon>Eurotiomycetes</taxon>
        <taxon>Chaetothyriomycetidae</taxon>
        <taxon>Chaetothyriales</taxon>
        <taxon>Herpotrichiellaceae</taxon>
        <taxon>Exophiala</taxon>
    </lineage>
</organism>
<evidence type="ECO:0000259" key="5">
    <source>
        <dbReference type="Pfam" id="PF22607"/>
    </source>
</evidence>
<dbReference type="InterPro" id="IPR053212">
    <property type="entry name" value="DHP_3-monooxygenase"/>
</dbReference>
<keyword evidence="1" id="KW-0285">Flavoprotein</keyword>
<evidence type="ECO:0000256" key="1">
    <source>
        <dbReference type="ARBA" id="ARBA00022630"/>
    </source>
</evidence>
<dbReference type="PRINTS" id="PR00420">
    <property type="entry name" value="RNGMNOXGNASE"/>
</dbReference>
<accession>A0A0D2BQT4</accession>
<keyword evidence="2" id="KW-0274">FAD</keyword>
<name>A0A0D2BQT4_9EURO</name>
<dbReference type="Pfam" id="PF01494">
    <property type="entry name" value="FAD_binding_3"/>
    <property type="match status" value="1"/>
</dbReference>
<dbReference type="Gene3D" id="3.50.50.60">
    <property type="entry name" value="FAD/NAD(P)-binding domain"/>
    <property type="match status" value="1"/>
</dbReference>
<keyword evidence="7" id="KW-1185">Reference proteome</keyword>
<dbReference type="PANTHER" id="PTHR47469">
    <property type="entry name" value="MONOOXYGENASE-LIKE"/>
    <property type="match status" value="1"/>
</dbReference>
<reference evidence="6 7" key="1">
    <citation type="submission" date="2015-01" db="EMBL/GenBank/DDBJ databases">
        <title>The Genome Sequence of Exophiala oligosperma CBS72588.</title>
        <authorList>
            <consortium name="The Broad Institute Genomics Platform"/>
            <person name="Cuomo C."/>
            <person name="de Hoog S."/>
            <person name="Gorbushina A."/>
            <person name="Stielow B."/>
            <person name="Teixiera M."/>
            <person name="Abouelleil A."/>
            <person name="Chapman S.B."/>
            <person name="Priest M."/>
            <person name="Young S.K."/>
            <person name="Wortman J."/>
            <person name="Nusbaum C."/>
            <person name="Birren B."/>
        </authorList>
    </citation>
    <scope>NUCLEOTIDE SEQUENCE [LARGE SCALE GENOMIC DNA]</scope>
    <source>
        <strain evidence="6 7">CBS 72588</strain>
    </source>
</reference>
<protein>
    <submittedName>
        <fullName evidence="6">Uncharacterized protein</fullName>
    </submittedName>
</protein>
<dbReference type="SUPFAM" id="SSF51905">
    <property type="entry name" value="FAD/NAD(P)-binding domain"/>
    <property type="match status" value="1"/>
</dbReference>
<feature type="domain" description="FAD-binding" evidence="4">
    <location>
        <begin position="7"/>
        <end position="186"/>
    </location>
</feature>
<sequence>MEQQTKHVIIVGGSLGGLFAGVALKQEGFDTTILERNPTNLLENQGAGIVAGGDTLAFFERYDRCKRAVAVASQKRMYLDKSGDVVHEEVMKQTMTSWDLCYYMLRANYDHQQSDYCKAPGPQPGDGKIDYRYGCTVAGFAYEGDKVRVSYDKAGGGKESVVGDMLVGADGPSSTIRKILYPDIERKYAGYCVIRGTVPEEAASEEAKAAFVERFTFFHSPGIQNLTYTIPGTNGAMEEGKRLLNFVWYTNFPEGEQELEEVMTDKDGKRRRLTIPPGQMRDEAWEMVKKRGRDRLPPQMSEMVEKTRNPFVQCITDVITPKNSFDHGKVVLIGDALAGFRPHTVASTSQAAFDVLMLIHYLKTGNHAEFVRRTMEYARLIQHRGVYIGNRSQFESLQLKDYIEDRNMMSIVREDLEFPEWTQVRV</sequence>
<dbReference type="GO" id="GO:0071949">
    <property type="term" value="F:FAD binding"/>
    <property type="evidence" value="ECO:0007669"/>
    <property type="project" value="InterPro"/>
</dbReference>
<dbReference type="HOGENOM" id="CLU_009665_0_0_1"/>
<dbReference type="Proteomes" id="UP000053342">
    <property type="component" value="Unassembled WGS sequence"/>
</dbReference>